<evidence type="ECO:0000313" key="1">
    <source>
        <dbReference type="EMBL" id="KAG0418714.1"/>
    </source>
</evidence>
<dbReference type="EMBL" id="JABSTQ010010711">
    <property type="protein sequence ID" value="KAG0418714.1"/>
    <property type="molecule type" value="Genomic_DNA"/>
</dbReference>
<accession>A0AC60PF47</accession>
<comment type="caution">
    <text evidence="1">The sequence shown here is derived from an EMBL/GenBank/DDBJ whole genome shotgun (WGS) entry which is preliminary data.</text>
</comment>
<reference evidence="1 2" key="1">
    <citation type="journal article" date="2020" name="Cell">
        <title>Large-Scale Comparative Analyses of Tick Genomes Elucidate Their Genetic Diversity and Vector Capacities.</title>
        <authorList>
            <consortium name="Tick Genome and Microbiome Consortium (TIGMIC)"/>
            <person name="Jia N."/>
            <person name="Wang J."/>
            <person name="Shi W."/>
            <person name="Du L."/>
            <person name="Sun Y."/>
            <person name="Zhan W."/>
            <person name="Jiang J.F."/>
            <person name="Wang Q."/>
            <person name="Zhang B."/>
            <person name="Ji P."/>
            <person name="Bell-Sakyi L."/>
            <person name="Cui X.M."/>
            <person name="Yuan T.T."/>
            <person name="Jiang B.G."/>
            <person name="Yang W.F."/>
            <person name="Lam T.T."/>
            <person name="Chang Q.C."/>
            <person name="Ding S.J."/>
            <person name="Wang X.J."/>
            <person name="Zhu J.G."/>
            <person name="Ruan X.D."/>
            <person name="Zhao L."/>
            <person name="Wei J.T."/>
            <person name="Ye R.Z."/>
            <person name="Que T.C."/>
            <person name="Du C.H."/>
            <person name="Zhou Y.H."/>
            <person name="Cheng J.X."/>
            <person name="Dai P.F."/>
            <person name="Guo W.B."/>
            <person name="Han X.H."/>
            <person name="Huang E.J."/>
            <person name="Li L.F."/>
            <person name="Wei W."/>
            <person name="Gao Y.C."/>
            <person name="Liu J.Z."/>
            <person name="Shao H.Z."/>
            <person name="Wang X."/>
            <person name="Wang C.C."/>
            <person name="Yang T.C."/>
            <person name="Huo Q.B."/>
            <person name="Li W."/>
            <person name="Chen H.Y."/>
            <person name="Chen S.E."/>
            <person name="Zhou L.G."/>
            <person name="Ni X.B."/>
            <person name="Tian J.H."/>
            <person name="Sheng Y."/>
            <person name="Liu T."/>
            <person name="Pan Y.S."/>
            <person name="Xia L.Y."/>
            <person name="Li J."/>
            <person name="Zhao F."/>
            <person name="Cao W.C."/>
        </authorList>
    </citation>
    <scope>NUCLEOTIDE SEQUENCE [LARGE SCALE GENOMIC DNA]</scope>
    <source>
        <strain evidence="1">Iper-2018</strain>
    </source>
</reference>
<gene>
    <name evidence="1" type="ORF">HPB47_004650</name>
</gene>
<evidence type="ECO:0000313" key="2">
    <source>
        <dbReference type="Proteomes" id="UP000805193"/>
    </source>
</evidence>
<keyword evidence="2" id="KW-1185">Reference proteome</keyword>
<protein>
    <submittedName>
        <fullName evidence="1">Uncharacterized protein</fullName>
    </submittedName>
</protein>
<name>A0AC60PF47_IXOPE</name>
<proteinExistence type="predicted"/>
<dbReference type="Proteomes" id="UP000805193">
    <property type="component" value="Unassembled WGS sequence"/>
</dbReference>
<organism evidence="1 2">
    <name type="scientific">Ixodes persulcatus</name>
    <name type="common">Taiga tick</name>
    <dbReference type="NCBI Taxonomy" id="34615"/>
    <lineage>
        <taxon>Eukaryota</taxon>
        <taxon>Metazoa</taxon>
        <taxon>Ecdysozoa</taxon>
        <taxon>Arthropoda</taxon>
        <taxon>Chelicerata</taxon>
        <taxon>Arachnida</taxon>
        <taxon>Acari</taxon>
        <taxon>Parasitiformes</taxon>
        <taxon>Ixodida</taxon>
        <taxon>Ixodoidea</taxon>
        <taxon>Ixodidae</taxon>
        <taxon>Ixodinae</taxon>
        <taxon>Ixodes</taxon>
    </lineage>
</organism>
<sequence length="138" mass="15108">MNSKLLVCVVVLVLSCLVAENQAVTSATEFKKRLLSFNPAEMTPQCRKVFKNCSLKMIGLIGLLDVMKNRWEEYTSVPCVKVMLAHHFPDYSLECSRSGHYGQAVSCLGGPEATAFLDAKHAESLASGIKCLLDNSLP</sequence>